<dbReference type="OrthoDB" id="9805924at2"/>
<reference evidence="5 6" key="1">
    <citation type="submission" date="2017-02" db="EMBL/GenBank/DDBJ databases">
        <authorList>
            <person name="Peterson S.W."/>
        </authorList>
    </citation>
    <scope>NUCLEOTIDE SEQUENCE [LARGE SCALE GENOMIC DNA]</scope>
    <source>
        <strain evidence="5 6">LMG 22410</strain>
    </source>
</reference>
<keyword evidence="6" id="KW-1185">Reference proteome</keyword>
<gene>
    <name evidence="5" type="ORF">CZ674_07685</name>
</gene>
<dbReference type="InterPro" id="IPR051016">
    <property type="entry name" value="Diverse_Substrate_AcTransf"/>
</dbReference>
<dbReference type="EMBL" id="FUHU01000035">
    <property type="protein sequence ID" value="SJM61402.1"/>
    <property type="molecule type" value="Genomic_DNA"/>
</dbReference>
<dbReference type="SUPFAM" id="SSF55729">
    <property type="entry name" value="Acyl-CoA N-acyltransferases (Nat)"/>
    <property type="match status" value="1"/>
</dbReference>
<comment type="similarity">
    <text evidence="1">Belongs to the acetyltransferase family.</text>
</comment>
<evidence type="ECO:0000256" key="1">
    <source>
        <dbReference type="ARBA" id="ARBA00008694"/>
    </source>
</evidence>
<proteinExistence type="inferred from homology"/>
<evidence type="ECO:0000256" key="2">
    <source>
        <dbReference type="ARBA" id="ARBA00022679"/>
    </source>
</evidence>
<dbReference type="CDD" id="cd04301">
    <property type="entry name" value="NAT_SF"/>
    <property type="match status" value="1"/>
</dbReference>
<evidence type="ECO:0000313" key="6">
    <source>
        <dbReference type="Proteomes" id="UP000195787"/>
    </source>
</evidence>
<dbReference type="InterPro" id="IPR000182">
    <property type="entry name" value="GNAT_dom"/>
</dbReference>
<dbReference type="InterPro" id="IPR016181">
    <property type="entry name" value="Acyl_CoA_acyltransferase"/>
</dbReference>
<evidence type="ECO:0000259" key="4">
    <source>
        <dbReference type="PROSITE" id="PS51186"/>
    </source>
</evidence>
<evidence type="ECO:0000256" key="3">
    <source>
        <dbReference type="ARBA" id="ARBA00023315"/>
    </source>
</evidence>
<protein>
    <submittedName>
        <fullName evidence="5">Histone acetyltransferase HPA2 and related acetyltransferases</fullName>
    </submittedName>
</protein>
<dbReference type="PANTHER" id="PTHR10545:SF29">
    <property type="entry name" value="GH14572P-RELATED"/>
    <property type="match status" value="1"/>
</dbReference>
<dbReference type="PANTHER" id="PTHR10545">
    <property type="entry name" value="DIAMINE N-ACETYLTRANSFERASE"/>
    <property type="match status" value="1"/>
</dbReference>
<dbReference type="GO" id="GO:0008080">
    <property type="term" value="F:N-acetyltransferase activity"/>
    <property type="evidence" value="ECO:0007669"/>
    <property type="project" value="TreeGrafter"/>
</dbReference>
<keyword evidence="2 5" id="KW-0808">Transferase</keyword>
<name>A0A1R4G0A2_9MICO</name>
<accession>A0A1R4G0A2</accession>
<feature type="domain" description="N-acetyltransferase" evidence="4">
    <location>
        <begin position="13"/>
        <end position="173"/>
    </location>
</feature>
<organism evidence="5 6">
    <name type="scientific">Agrococcus casei LMG 22410</name>
    <dbReference type="NCBI Taxonomy" id="1255656"/>
    <lineage>
        <taxon>Bacteria</taxon>
        <taxon>Bacillati</taxon>
        <taxon>Actinomycetota</taxon>
        <taxon>Actinomycetes</taxon>
        <taxon>Micrococcales</taxon>
        <taxon>Microbacteriaceae</taxon>
        <taxon>Agrococcus</taxon>
    </lineage>
</organism>
<dbReference type="AlphaFoldDB" id="A0A1R4G0A2"/>
<sequence length="181" mass="19672">MQRTITESAVHEPVIRAATQDDIPELLEMIRDLAEYHGERDRVTVTEQQLADQIFSGTSPLTARVVEAPADAPHSLNGYSLWYAAFSPWEGSEVMHLEDLYVRPESRGTGAGKALLRNLAVIADEHQYGHIQWMVLKSNVSGAQFYVSQGAGPMSDWDIYKLDKAAVAALAGPAPAAPAAA</sequence>
<dbReference type="Pfam" id="PF00583">
    <property type="entry name" value="Acetyltransf_1"/>
    <property type="match status" value="1"/>
</dbReference>
<dbReference type="GeneID" id="303173096"/>
<dbReference type="Gene3D" id="3.40.630.30">
    <property type="match status" value="1"/>
</dbReference>
<dbReference type="RefSeq" id="WP_086991968.1">
    <property type="nucleotide sequence ID" value="NZ_FUHU01000035.1"/>
</dbReference>
<dbReference type="Proteomes" id="UP000195787">
    <property type="component" value="Unassembled WGS sequence"/>
</dbReference>
<keyword evidence="3" id="KW-0012">Acyltransferase</keyword>
<dbReference type="FunFam" id="3.40.630.30:FF:000064">
    <property type="entry name" value="GNAT family acetyltransferase"/>
    <property type="match status" value="1"/>
</dbReference>
<dbReference type="PROSITE" id="PS51186">
    <property type="entry name" value="GNAT"/>
    <property type="match status" value="1"/>
</dbReference>
<evidence type="ECO:0000313" key="5">
    <source>
        <dbReference type="EMBL" id="SJM61402.1"/>
    </source>
</evidence>